<evidence type="ECO:0000313" key="3">
    <source>
        <dbReference type="EMBL" id="EXJ76607.1"/>
    </source>
</evidence>
<organism evidence="3 4">
    <name type="scientific">Cladophialophora psammophila CBS 110553</name>
    <dbReference type="NCBI Taxonomy" id="1182543"/>
    <lineage>
        <taxon>Eukaryota</taxon>
        <taxon>Fungi</taxon>
        <taxon>Dikarya</taxon>
        <taxon>Ascomycota</taxon>
        <taxon>Pezizomycotina</taxon>
        <taxon>Eurotiomycetes</taxon>
        <taxon>Chaetothyriomycetidae</taxon>
        <taxon>Chaetothyriales</taxon>
        <taxon>Herpotrichiellaceae</taxon>
        <taxon>Cladophialophora</taxon>
    </lineage>
</organism>
<dbReference type="HOGENOM" id="CLU_133908_0_0_1"/>
<keyword evidence="4" id="KW-1185">Reference proteome</keyword>
<sequence>MQFSILLTLLSIFTLAPASPLQTRQTIDPPARYYLQTKVVNGGHLDFGTNKTNLWLYSYHTGAGLGDAALSTNKSWAWEGYLNGSQQLMTYAGNQAGPWPLYIGYGPYQQWNLVGISIAGISNLASGFFFNSSGLQFNESTGGWLACDWWHGVPQLFQINGYTYGRIPNSCSKVQLRPVAV</sequence>
<reference evidence="3 4" key="1">
    <citation type="submission" date="2013-03" db="EMBL/GenBank/DDBJ databases">
        <title>The Genome Sequence of Cladophialophora psammophila CBS 110553.</title>
        <authorList>
            <consortium name="The Broad Institute Genomics Platform"/>
            <person name="Cuomo C."/>
            <person name="de Hoog S."/>
            <person name="Gorbushina A."/>
            <person name="Walker B."/>
            <person name="Young S.K."/>
            <person name="Zeng Q."/>
            <person name="Gargeya S."/>
            <person name="Fitzgerald M."/>
            <person name="Haas B."/>
            <person name="Abouelleil A."/>
            <person name="Allen A.W."/>
            <person name="Alvarado L."/>
            <person name="Arachchi H.M."/>
            <person name="Berlin A.M."/>
            <person name="Chapman S.B."/>
            <person name="Gainer-Dewar J."/>
            <person name="Goldberg J."/>
            <person name="Griggs A."/>
            <person name="Gujja S."/>
            <person name="Hansen M."/>
            <person name="Howarth C."/>
            <person name="Imamovic A."/>
            <person name="Ireland A."/>
            <person name="Larimer J."/>
            <person name="McCowan C."/>
            <person name="Murphy C."/>
            <person name="Pearson M."/>
            <person name="Poon T.W."/>
            <person name="Priest M."/>
            <person name="Roberts A."/>
            <person name="Saif S."/>
            <person name="Shea T."/>
            <person name="Sisk P."/>
            <person name="Sykes S."/>
            <person name="Wortman J."/>
            <person name="Nusbaum C."/>
            <person name="Birren B."/>
        </authorList>
    </citation>
    <scope>NUCLEOTIDE SEQUENCE [LARGE SCALE GENOMIC DNA]</scope>
    <source>
        <strain evidence="3 4">CBS 110553</strain>
    </source>
</reference>
<dbReference type="AlphaFoldDB" id="W9X7Z8"/>
<feature type="signal peptide" evidence="1">
    <location>
        <begin position="1"/>
        <end position="18"/>
    </location>
</feature>
<evidence type="ECO:0000313" key="4">
    <source>
        <dbReference type="Proteomes" id="UP000019471"/>
    </source>
</evidence>
<evidence type="ECO:0000256" key="1">
    <source>
        <dbReference type="SAM" id="SignalP"/>
    </source>
</evidence>
<keyword evidence="1" id="KW-0732">Signal</keyword>
<gene>
    <name evidence="3" type="ORF">A1O5_01115</name>
</gene>
<proteinExistence type="predicted"/>
<evidence type="ECO:0000259" key="2">
    <source>
        <dbReference type="Pfam" id="PF25484"/>
    </source>
</evidence>
<accession>W9X7Z8</accession>
<dbReference type="RefSeq" id="XP_007739924.1">
    <property type="nucleotide sequence ID" value="XM_007741734.1"/>
</dbReference>
<dbReference type="Proteomes" id="UP000019471">
    <property type="component" value="Unassembled WGS sequence"/>
</dbReference>
<dbReference type="STRING" id="1182543.W9X7Z8"/>
<dbReference type="Pfam" id="PF25484">
    <property type="entry name" value="DUF7907"/>
    <property type="match status" value="1"/>
</dbReference>
<dbReference type="GeneID" id="19185851"/>
<dbReference type="InterPro" id="IPR057229">
    <property type="entry name" value="DUF7907"/>
</dbReference>
<feature type="chain" id="PRO_5004934636" description="DUF7907 domain-containing protein" evidence="1">
    <location>
        <begin position="19"/>
        <end position="181"/>
    </location>
</feature>
<protein>
    <recommendedName>
        <fullName evidence="2">DUF7907 domain-containing protein</fullName>
    </recommendedName>
</protein>
<dbReference type="eggNOG" id="ENOG502SSN8">
    <property type="taxonomic scope" value="Eukaryota"/>
</dbReference>
<comment type="caution">
    <text evidence="3">The sequence shown here is derived from an EMBL/GenBank/DDBJ whole genome shotgun (WGS) entry which is preliminary data.</text>
</comment>
<dbReference type="OrthoDB" id="3518533at2759"/>
<dbReference type="EMBL" id="AMGX01000001">
    <property type="protein sequence ID" value="EXJ76607.1"/>
    <property type="molecule type" value="Genomic_DNA"/>
</dbReference>
<feature type="domain" description="DUF7907" evidence="2">
    <location>
        <begin position="31"/>
        <end position="179"/>
    </location>
</feature>
<name>W9X7Z8_9EURO</name>